<comment type="similarity">
    <text evidence="1">Belongs to the metallo-dependent hydrolases superfamily. CpsB/CapC family.</text>
</comment>
<evidence type="ECO:0000313" key="5">
    <source>
        <dbReference type="EMBL" id="NNV56601.1"/>
    </source>
</evidence>
<proteinExistence type="inferred from homology"/>
<dbReference type="RefSeq" id="WP_171608543.1">
    <property type="nucleotide sequence ID" value="NZ_WHPF01000009.1"/>
</dbReference>
<dbReference type="SUPFAM" id="SSF89550">
    <property type="entry name" value="PHP domain-like"/>
    <property type="match status" value="1"/>
</dbReference>
<evidence type="ECO:0000313" key="6">
    <source>
        <dbReference type="Proteomes" id="UP000598971"/>
    </source>
</evidence>
<dbReference type="AlphaFoldDB" id="A0A8J8JXR6"/>
<comment type="caution">
    <text evidence="5">The sequence shown here is derived from an EMBL/GenBank/DDBJ whole genome shotgun (WGS) entry which is preliminary data.</text>
</comment>
<dbReference type="PANTHER" id="PTHR39181:SF1">
    <property type="entry name" value="TYROSINE-PROTEIN PHOSPHATASE YWQE"/>
    <property type="match status" value="1"/>
</dbReference>
<dbReference type="Proteomes" id="UP000598971">
    <property type="component" value="Unassembled WGS sequence"/>
</dbReference>
<dbReference type="EMBL" id="WHPF01000009">
    <property type="protein sequence ID" value="NNV56601.1"/>
    <property type="molecule type" value="Genomic_DNA"/>
</dbReference>
<dbReference type="Gene3D" id="3.20.20.140">
    <property type="entry name" value="Metal-dependent hydrolases"/>
    <property type="match status" value="1"/>
</dbReference>
<evidence type="ECO:0000256" key="1">
    <source>
        <dbReference type="ARBA" id="ARBA00005750"/>
    </source>
</evidence>
<dbReference type="InterPro" id="IPR016195">
    <property type="entry name" value="Pol/histidinol_Pase-like"/>
</dbReference>
<evidence type="ECO:0000256" key="3">
    <source>
        <dbReference type="ARBA" id="ARBA00022801"/>
    </source>
</evidence>
<dbReference type="EC" id="3.1.3.48" evidence="2"/>
<dbReference type="PANTHER" id="PTHR39181">
    <property type="entry name" value="TYROSINE-PROTEIN PHOSPHATASE YWQE"/>
    <property type="match status" value="1"/>
</dbReference>
<reference evidence="5" key="1">
    <citation type="submission" date="2019-10" db="EMBL/GenBank/DDBJ databases">
        <title>Draft genome sequence of Panacibacter sp. KCS-6.</title>
        <authorList>
            <person name="Yim K.J."/>
        </authorList>
    </citation>
    <scope>NUCLEOTIDE SEQUENCE</scope>
    <source>
        <strain evidence="5">KCS-6</strain>
    </source>
</reference>
<accession>A0A8J8JXR6</accession>
<sequence>MFSFFKSKPVTPDLSFIGADMHSHLLPGLDDGLKTVEESVAFIGQLAQMGYRKLICTPHIIADIYPNSPATILPKLELVRAALKENNIPVTIEAAAEYMVDLEMEKLVTGGSELLTLGKNLILIEMSYVGASPNMERTIFQLRMRGLQPVLAHPERYVFYHNDFSAYQRLADMGCLMQINLLSLAGYYGKSIKLVAEKLVQRQMVDLLGTDMHHGKHMAALQQLASTKEFYTMFKDVNIRNKALLLKEDE</sequence>
<dbReference type="Pfam" id="PF19567">
    <property type="entry name" value="CpsB_CapC"/>
    <property type="match status" value="1"/>
</dbReference>
<dbReference type="InterPro" id="IPR016667">
    <property type="entry name" value="Caps_polysacc_synth_CpsB/CapC"/>
</dbReference>
<dbReference type="GO" id="GO:0030145">
    <property type="term" value="F:manganese ion binding"/>
    <property type="evidence" value="ECO:0007669"/>
    <property type="project" value="InterPro"/>
</dbReference>
<dbReference type="PIRSF" id="PIRSF016557">
    <property type="entry name" value="Caps_synth_CpsB"/>
    <property type="match status" value="1"/>
</dbReference>
<name>A0A8J8JXR6_9BACT</name>
<dbReference type="GO" id="GO:0004725">
    <property type="term" value="F:protein tyrosine phosphatase activity"/>
    <property type="evidence" value="ECO:0007669"/>
    <property type="project" value="UniProtKB-EC"/>
</dbReference>
<organism evidence="5 6">
    <name type="scientific">Limnovirga soli</name>
    <dbReference type="NCBI Taxonomy" id="2656915"/>
    <lineage>
        <taxon>Bacteria</taxon>
        <taxon>Pseudomonadati</taxon>
        <taxon>Bacteroidota</taxon>
        <taxon>Chitinophagia</taxon>
        <taxon>Chitinophagales</taxon>
        <taxon>Chitinophagaceae</taxon>
        <taxon>Limnovirga</taxon>
    </lineage>
</organism>
<gene>
    <name evidence="5" type="ORF">GD597_14105</name>
</gene>
<keyword evidence="3" id="KW-0378">Hydrolase</keyword>
<comment type="catalytic activity">
    <reaction evidence="4">
        <text>O-phospho-L-tyrosyl-[protein] + H2O = L-tyrosyl-[protein] + phosphate</text>
        <dbReference type="Rhea" id="RHEA:10684"/>
        <dbReference type="Rhea" id="RHEA-COMP:10136"/>
        <dbReference type="Rhea" id="RHEA-COMP:20101"/>
        <dbReference type="ChEBI" id="CHEBI:15377"/>
        <dbReference type="ChEBI" id="CHEBI:43474"/>
        <dbReference type="ChEBI" id="CHEBI:46858"/>
        <dbReference type="ChEBI" id="CHEBI:61978"/>
        <dbReference type="EC" id="3.1.3.48"/>
    </reaction>
</comment>
<evidence type="ECO:0000256" key="2">
    <source>
        <dbReference type="ARBA" id="ARBA00013064"/>
    </source>
</evidence>
<keyword evidence="6" id="KW-1185">Reference proteome</keyword>
<protein>
    <recommendedName>
        <fullName evidence="2">protein-tyrosine-phosphatase</fullName>
        <ecNumber evidence="2">3.1.3.48</ecNumber>
    </recommendedName>
</protein>
<evidence type="ECO:0000256" key="4">
    <source>
        <dbReference type="ARBA" id="ARBA00051722"/>
    </source>
</evidence>